<dbReference type="PANTHER" id="PTHR10851">
    <property type="entry name" value="PYRIDOXINE-5-PHOSPHATE OXIDASE"/>
    <property type="match status" value="1"/>
</dbReference>
<comment type="caution">
    <text evidence="7">The sequence shown here is derived from an EMBL/GenBank/DDBJ whole genome shotgun (WGS) entry which is preliminary data.</text>
</comment>
<evidence type="ECO:0000256" key="5">
    <source>
        <dbReference type="ARBA" id="ARBA00023096"/>
    </source>
</evidence>
<dbReference type="SUPFAM" id="SSF50475">
    <property type="entry name" value="FMN-binding split barrel"/>
    <property type="match status" value="1"/>
</dbReference>
<keyword evidence="2" id="KW-0285">Flavoprotein</keyword>
<evidence type="ECO:0000313" key="8">
    <source>
        <dbReference type="Proteomes" id="UP001279642"/>
    </source>
</evidence>
<dbReference type="EMBL" id="JAXCLW010000003">
    <property type="protein sequence ID" value="MDY0883901.1"/>
    <property type="molecule type" value="Genomic_DNA"/>
</dbReference>
<comment type="cofactor">
    <cofactor evidence="1">
        <name>FMN</name>
        <dbReference type="ChEBI" id="CHEBI:58210"/>
    </cofactor>
</comment>
<gene>
    <name evidence="7" type="ORF">SMD27_13700</name>
</gene>
<reference evidence="7 8" key="1">
    <citation type="journal article" date="2016" name="Antonie Van Leeuwenhoek">
        <title>Dongia soli sp. nov., isolated from soil from Dokdo, Korea.</title>
        <authorList>
            <person name="Kim D.U."/>
            <person name="Lee H."/>
            <person name="Kim H."/>
            <person name="Kim S.G."/>
            <person name="Ka J.O."/>
        </authorList>
    </citation>
    <scope>NUCLEOTIDE SEQUENCE [LARGE SCALE GENOMIC DNA]</scope>
    <source>
        <strain evidence="7 8">D78</strain>
    </source>
</reference>
<dbReference type="InterPro" id="IPR011576">
    <property type="entry name" value="Pyridox_Oxase_N"/>
</dbReference>
<dbReference type="PANTHER" id="PTHR10851:SF0">
    <property type="entry name" value="PYRIDOXINE-5'-PHOSPHATE OXIDASE"/>
    <property type="match status" value="1"/>
</dbReference>
<evidence type="ECO:0000256" key="1">
    <source>
        <dbReference type="ARBA" id="ARBA00001917"/>
    </source>
</evidence>
<accession>A0ABU5ECI4</accession>
<organism evidence="7 8">
    <name type="scientific">Dongia soli</name>
    <dbReference type="NCBI Taxonomy" id="600628"/>
    <lineage>
        <taxon>Bacteria</taxon>
        <taxon>Pseudomonadati</taxon>
        <taxon>Pseudomonadota</taxon>
        <taxon>Alphaproteobacteria</taxon>
        <taxon>Rhodospirillales</taxon>
        <taxon>Dongiaceae</taxon>
        <taxon>Dongia</taxon>
    </lineage>
</organism>
<proteinExistence type="predicted"/>
<dbReference type="Proteomes" id="UP001279642">
    <property type="component" value="Unassembled WGS sequence"/>
</dbReference>
<feature type="domain" description="Pyridoxamine 5'-phosphate oxidase N-terminal" evidence="6">
    <location>
        <begin position="23"/>
        <end position="140"/>
    </location>
</feature>
<dbReference type="RefSeq" id="WP_320508966.1">
    <property type="nucleotide sequence ID" value="NZ_JAXCLW010000003.1"/>
</dbReference>
<keyword evidence="8" id="KW-1185">Reference proteome</keyword>
<dbReference type="InterPro" id="IPR012349">
    <property type="entry name" value="Split_barrel_FMN-bd"/>
</dbReference>
<dbReference type="InterPro" id="IPR000659">
    <property type="entry name" value="Pyridox_Oxase"/>
</dbReference>
<keyword evidence="3" id="KW-0288">FMN</keyword>
<dbReference type="Gene3D" id="2.30.110.10">
    <property type="entry name" value="Electron Transport, Fmn-binding Protein, Chain A"/>
    <property type="match status" value="1"/>
</dbReference>
<keyword evidence="5" id="KW-0664">Pyridoxine biosynthesis</keyword>
<evidence type="ECO:0000256" key="4">
    <source>
        <dbReference type="ARBA" id="ARBA00023002"/>
    </source>
</evidence>
<sequence>MTIDAALARLEEAVRLRRGAFCLAALATVAEDRPQVRNVIIRNFSATGLILTFFCRSDDAKYREILANPQVELVVYGRDPDCQIRLAGRAENISDATSLDRYWTQVSQTAQRDYVAEGTGPTDGRAALFAAIEVKIERIKVLTFENDRWRLQERGI</sequence>
<protein>
    <submittedName>
        <fullName evidence="7">Pyridoxamine 5'-phosphate oxidase family protein</fullName>
    </submittedName>
</protein>
<name>A0ABU5ECI4_9PROT</name>
<evidence type="ECO:0000256" key="3">
    <source>
        <dbReference type="ARBA" id="ARBA00022643"/>
    </source>
</evidence>
<dbReference type="Pfam" id="PF01243">
    <property type="entry name" value="PNPOx_N"/>
    <property type="match status" value="1"/>
</dbReference>
<keyword evidence="4" id="KW-0560">Oxidoreductase</keyword>
<evidence type="ECO:0000259" key="6">
    <source>
        <dbReference type="Pfam" id="PF01243"/>
    </source>
</evidence>
<evidence type="ECO:0000256" key="2">
    <source>
        <dbReference type="ARBA" id="ARBA00022630"/>
    </source>
</evidence>
<evidence type="ECO:0000313" key="7">
    <source>
        <dbReference type="EMBL" id="MDY0883901.1"/>
    </source>
</evidence>